<dbReference type="EMBL" id="NAJO01000033">
    <property type="protein sequence ID" value="OQO00827.1"/>
    <property type="molecule type" value="Genomic_DNA"/>
</dbReference>
<evidence type="ECO:0000256" key="3">
    <source>
        <dbReference type="SAM" id="SignalP"/>
    </source>
</evidence>
<evidence type="ECO:0000256" key="1">
    <source>
        <dbReference type="SAM" id="MobiDB-lite"/>
    </source>
</evidence>
<keyword evidence="5" id="KW-1185">Reference proteome</keyword>
<feature type="chain" id="PRO_5012076744" description="PIG-P domain-containing protein" evidence="3">
    <location>
        <begin position="26"/>
        <end position="271"/>
    </location>
</feature>
<feature type="compositionally biased region" description="Polar residues" evidence="1">
    <location>
        <begin position="176"/>
        <end position="186"/>
    </location>
</feature>
<sequence length="271" mass="29091">MCSVILIYTLFLAHLLLDRITPVSPSPSLSGFEISPEPVYSAPVVEIYTKSDIERATHIDIPEWTAAYKGDPIEAYLLPIALIAIFVATCTLLQWSLSDFFSIQLSNDMPSRGSRKAGNSVSERAPLNETSKPMVEAEPTALSARPEPPKSVSEHVDSTTSDPSSPVREPDIEPNTAPSSTHQAPQSIPECADSTTSHSPTPSRDSEPLGLGIELPQSLVASPSLFETTVPALDTTEYEDLSSNTSAPAVEEKKTRRGARGSRNSEAAKAC</sequence>
<name>A0A1V8SNS5_9PEZI</name>
<organism evidence="4 5">
    <name type="scientific">Cryoendolithus antarcticus</name>
    <dbReference type="NCBI Taxonomy" id="1507870"/>
    <lineage>
        <taxon>Eukaryota</taxon>
        <taxon>Fungi</taxon>
        <taxon>Dikarya</taxon>
        <taxon>Ascomycota</taxon>
        <taxon>Pezizomycotina</taxon>
        <taxon>Dothideomycetes</taxon>
        <taxon>Dothideomycetidae</taxon>
        <taxon>Cladosporiales</taxon>
        <taxon>Cladosporiaceae</taxon>
        <taxon>Cryoendolithus</taxon>
    </lineage>
</organism>
<protein>
    <recommendedName>
        <fullName evidence="6">PIG-P domain-containing protein</fullName>
    </recommendedName>
</protein>
<evidence type="ECO:0000313" key="5">
    <source>
        <dbReference type="Proteomes" id="UP000192596"/>
    </source>
</evidence>
<keyword evidence="2" id="KW-0472">Membrane</keyword>
<dbReference type="AlphaFoldDB" id="A0A1V8SNS5"/>
<feature type="compositionally biased region" description="Polar residues" evidence="1">
    <location>
        <begin position="193"/>
        <end position="203"/>
    </location>
</feature>
<evidence type="ECO:0008006" key="6">
    <source>
        <dbReference type="Google" id="ProtNLM"/>
    </source>
</evidence>
<feature type="region of interest" description="Disordered" evidence="1">
    <location>
        <begin position="109"/>
        <end position="271"/>
    </location>
</feature>
<feature type="signal peptide" evidence="3">
    <location>
        <begin position="1"/>
        <end position="25"/>
    </location>
</feature>
<keyword evidence="2" id="KW-1133">Transmembrane helix</keyword>
<reference evidence="5" key="1">
    <citation type="submission" date="2017-03" db="EMBL/GenBank/DDBJ databases">
        <title>Genomes of endolithic fungi from Antarctica.</title>
        <authorList>
            <person name="Coleine C."/>
            <person name="Masonjones S."/>
            <person name="Stajich J.E."/>
        </authorList>
    </citation>
    <scope>NUCLEOTIDE SEQUENCE [LARGE SCALE GENOMIC DNA]</scope>
    <source>
        <strain evidence="5">CCFEE 5527</strain>
    </source>
</reference>
<gene>
    <name evidence="4" type="ORF">B0A48_13514</name>
</gene>
<evidence type="ECO:0000256" key="2">
    <source>
        <dbReference type="SAM" id="Phobius"/>
    </source>
</evidence>
<accession>A0A1V8SNS5</accession>
<comment type="caution">
    <text evidence="4">The sequence shown here is derived from an EMBL/GenBank/DDBJ whole genome shotgun (WGS) entry which is preliminary data.</text>
</comment>
<proteinExistence type="predicted"/>
<evidence type="ECO:0000313" key="4">
    <source>
        <dbReference type="EMBL" id="OQO00827.1"/>
    </source>
</evidence>
<dbReference type="InParanoid" id="A0A1V8SNS5"/>
<keyword evidence="3" id="KW-0732">Signal</keyword>
<feature type="transmembrane region" description="Helical" evidence="2">
    <location>
        <begin position="76"/>
        <end position="97"/>
    </location>
</feature>
<dbReference type="Proteomes" id="UP000192596">
    <property type="component" value="Unassembled WGS sequence"/>
</dbReference>
<keyword evidence="2" id="KW-0812">Transmembrane</keyword>